<keyword evidence="3" id="KW-1185">Reference proteome</keyword>
<evidence type="ECO:0000313" key="3">
    <source>
        <dbReference type="Proteomes" id="UP001373714"/>
    </source>
</evidence>
<gene>
    <name evidence="2" type="ORF">TWF730_007005</name>
</gene>
<reference evidence="2 3" key="1">
    <citation type="submission" date="2019-10" db="EMBL/GenBank/DDBJ databases">
        <authorList>
            <person name="Palmer J.M."/>
        </authorList>
    </citation>
    <scope>NUCLEOTIDE SEQUENCE [LARGE SCALE GENOMIC DNA]</scope>
    <source>
        <strain evidence="2 3">TWF730</strain>
    </source>
</reference>
<evidence type="ECO:0000313" key="2">
    <source>
        <dbReference type="EMBL" id="KAK6360890.1"/>
    </source>
</evidence>
<accession>A0AAV9VFZ3</accession>
<comment type="caution">
    <text evidence="2">The sequence shown here is derived from an EMBL/GenBank/DDBJ whole genome shotgun (WGS) entry which is preliminary data.</text>
</comment>
<feature type="region of interest" description="Disordered" evidence="1">
    <location>
        <begin position="1"/>
        <end position="63"/>
    </location>
</feature>
<name>A0AAV9VFZ3_9PEZI</name>
<protein>
    <submittedName>
        <fullName evidence="2">Uncharacterized protein</fullName>
    </submittedName>
</protein>
<evidence type="ECO:0000256" key="1">
    <source>
        <dbReference type="SAM" id="MobiDB-lite"/>
    </source>
</evidence>
<dbReference type="Proteomes" id="UP001373714">
    <property type="component" value="Unassembled WGS sequence"/>
</dbReference>
<proteinExistence type="predicted"/>
<dbReference type="AlphaFoldDB" id="A0AAV9VFZ3"/>
<dbReference type="EMBL" id="JAVHNS010000003">
    <property type="protein sequence ID" value="KAK6360890.1"/>
    <property type="molecule type" value="Genomic_DNA"/>
</dbReference>
<sequence>MAHTTQPAKNVGTIPPSTGVDTGLLPGNDDAVISKSEDSPVGSHTPTAGDGAGISRDSTPSPTATSCYIARQIFYADAITVQTLFADNAEEDILDELVFRIFSTTNLSHLLNKIERYRGLPRDSCVFYHHGRRVARGVDLPSGMVTPHIQ</sequence>
<dbReference type="Gene3D" id="3.10.20.90">
    <property type="entry name" value="Phosphatidylinositol 3-kinase Catalytic Subunit, Chain A, domain 1"/>
    <property type="match status" value="1"/>
</dbReference>
<organism evidence="2 3">
    <name type="scientific">Orbilia blumenaviensis</name>
    <dbReference type="NCBI Taxonomy" id="1796055"/>
    <lineage>
        <taxon>Eukaryota</taxon>
        <taxon>Fungi</taxon>
        <taxon>Dikarya</taxon>
        <taxon>Ascomycota</taxon>
        <taxon>Pezizomycotina</taxon>
        <taxon>Orbiliomycetes</taxon>
        <taxon>Orbiliales</taxon>
        <taxon>Orbiliaceae</taxon>
        <taxon>Orbilia</taxon>
    </lineage>
</organism>